<dbReference type="PANTHER" id="PTHR11703">
    <property type="entry name" value="DEOXYHYPUSINE SYNTHASE"/>
    <property type="match status" value="1"/>
</dbReference>
<comment type="cofactor">
    <cofactor evidence="2">
        <name>NAD(+)</name>
        <dbReference type="ChEBI" id="CHEBI:57540"/>
    </cofactor>
</comment>
<comment type="catalytic activity">
    <reaction evidence="1">
        <text>[eIF5A protein]-L-lysine + spermidine = [eIF5A protein]-deoxyhypusine + propane-1,3-diamine</text>
        <dbReference type="Rhea" id="RHEA:33299"/>
        <dbReference type="Rhea" id="RHEA-COMP:10143"/>
        <dbReference type="Rhea" id="RHEA-COMP:10144"/>
        <dbReference type="ChEBI" id="CHEBI:29969"/>
        <dbReference type="ChEBI" id="CHEBI:57484"/>
        <dbReference type="ChEBI" id="CHEBI:57834"/>
        <dbReference type="ChEBI" id="CHEBI:82657"/>
        <dbReference type="EC" id="2.5.1.46"/>
    </reaction>
</comment>
<evidence type="ECO:0000256" key="4">
    <source>
        <dbReference type="ARBA" id="ARBA00009892"/>
    </source>
</evidence>
<reference evidence="11" key="1">
    <citation type="submission" date="2025-08" db="UniProtKB">
        <authorList>
            <consortium name="Ensembl"/>
        </authorList>
    </citation>
    <scope>IDENTIFICATION</scope>
</reference>
<evidence type="ECO:0000256" key="1">
    <source>
        <dbReference type="ARBA" id="ARBA00000952"/>
    </source>
</evidence>
<dbReference type="Ensembl" id="ENSPSTT00000018328.1">
    <property type="protein sequence ID" value="ENSPSTP00000017484.1"/>
    <property type="gene ID" value="ENSPSTG00000012507.1"/>
</dbReference>
<evidence type="ECO:0000256" key="6">
    <source>
        <dbReference type="ARBA" id="ARBA00020607"/>
    </source>
</evidence>
<dbReference type="InterPro" id="IPR002773">
    <property type="entry name" value="Deoxyhypusine_synthase"/>
</dbReference>
<evidence type="ECO:0000313" key="12">
    <source>
        <dbReference type="Proteomes" id="UP000694428"/>
    </source>
</evidence>
<comment type="similarity">
    <text evidence="4">Belongs to the deoxyhypusine synthase family.</text>
</comment>
<evidence type="ECO:0000256" key="3">
    <source>
        <dbReference type="ARBA" id="ARBA00005041"/>
    </source>
</evidence>
<accession>A0A8C9FP99</accession>
<proteinExistence type="inferred from homology"/>
<evidence type="ECO:0000256" key="8">
    <source>
        <dbReference type="ARBA" id="ARBA00023256"/>
    </source>
</evidence>
<feature type="region of interest" description="Disordered" evidence="10">
    <location>
        <begin position="249"/>
        <end position="323"/>
    </location>
</feature>
<dbReference type="GO" id="GO:0034038">
    <property type="term" value="F:deoxyhypusine synthase activity"/>
    <property type="evidence" value="ECO:0007669"/>
    <property type="project" value="UniProtKB-EC"/>
</dbReference>
<evidence type="ECO:0000256" key="10">
    <source>
        <dbReference type="SAM" id="MobiDB-lite"/>
    </source>
</evidence>
<sequence>MIFFHSYKHPGLVLDIVEDLRLINTRAIFARKTGMIILGGGLVKHHIANANLMRNGADFSVYVNTAQEFDGSDSGAQPDEAVSWGKIRMDATPVKVGGRWGGAGVRVRTRFSTARRAAAGASPAGGSSAGPPPPRLTPSGFRRPTASGWRCHPWPHPTPARGRGGASGSPSSALWSRWSLKGWGGVRLNLRGGQTAPLGGVRMGDSGHLSSPDTMMVASSLNCTQLTFCRRHAGWVLWVEFHGGGVPSHCNPPPPQPPPPRSPPRARGTCGPLARWPRPTAPRPYRSHRSRSGCYQKSCGGHRDPRQAPGWLREGRGGGPVPPPLPGGVQHLVAVALVAAQRCALVRVPQLQGLVAAARQAVIAVHCVWAPREGPCEGWGGRPRPPAAPPGWERGPPSRSQPRFRSHR</sequence>
<dbReference type="InterPro" id="IPR036982">
    <property type="entry name" value="Deoxyhypusine_synthase_sf"/>
</dbReference>
<dbReference type="GO" id="GO:0005737">
    <property type="term" value="C:cytoplasm"/>
    <property type="evidence" value="ECO:0007669"/>
    <property type="project" value="TreeGrafter"/>
</dbReference>
<dbReference type="Proteomes" id="UP000694428">
    <property type="component" value="Unplaced"/>
</dbReference>
<keyword evidence="12" id="KW-1185">Reference proteome</keyword>
<dbReference type="Pfam" id="PF01916">
    <property type="entry name" value="DS"/>
    <property type="match status" value="1"/>
</dbReference>
<comment type="pathway">
    <text evidence="3">Protein modification; eIF5A hypusination.</text>
</comment>
<feature type="region of interest" description="Disordered" evidence="10">
    <location>
        <begin position="375"/>
        <end position="408"/>
    </location>
</feature>
<evidence type="ECO:0000256" key="5">
    <source>
        <dbReference type="ARBA" id="ARBA00012683"/>
    </source>
</evidence>
<dbReference type="EC" id="2.5.1.46" evidence="5"/>
<dbReference type="InterPro" id="IPR029035">
    <property type="entry name" value="DHS-like_NAD/FAD-binding_dom"/>
</dbReference>
<name>A0A8C9FP99_PAVCR</name>
<evidence type="ECO:0000313" key="11">
    <source>
        <dbReference type="Ensembl" id="ENSPSTP00000017484.1"/>
    </source>
</evidence>
<evidence type="ECO:0000256" key="2">
    <source>
        <dbReference type="ARBA" id="ARBA00001911"/>
    </source>
</evidence>
<keyword evidence="7" id="KW-0520">NAD</keyword>
<dbReference type="AlphaFoldDB" id="A0A8C9FP99"/>
<keyword evidence="8" id="KW-0386">Hypusine biosynthesis</keyword>
<dbReference type="FunFam" id="3.40.910.10:FF:000010">
    <property type="entry name" value="Deoxyhypusine synthase"/>
    <property type="match status" value="1"/>
</dbReference>
<feature type="region of interest" description="Disordered" evidence="10">
    <location>
        <begin position="114"/>
        <end position="173"/>
    </location>
</feature>
<dbReference type="SUPFAM" id="SSF52467">
    <property type="entry name" value="DHS-like NAD/FAD-binding domain"/>
    <property type="match status" value="1"/>
</dbReference>
<feature type="compositionally biased region" description="Low complexity" evidence="10">
    <location>
        <begin position="114"/>
        <end position="126"/>
    </location>
</feature>
<reference evidence="11" key="2">
    <citation type="submission" date="2025-09" db="UniProtKB">
        <authorList>
            <consortium name="Ensembl"/>
        </authorList>
    </citation>
    <scope>IDENTIFICATION</scope>
</reference>
<feature type="compositionally biased region" description="Pro residues" evidence="10">
    <location>
        <begin position="250"/>
        <end position="263"/>
    </location>
</feature>
<dbReference type="PANTHER" id="PTHR11703:SF0">
    <property type="entry name" value="DEOXYHYPUSINE SYNTHASE"/>
    <property type="match status" value="1"/>
</dbReference>
<comment type="function">
    <text evidence="9">Catalyzes the NAD-dependent oxidative cleavage of spermidine and the subsequent transfer of the butylamine moiety of spermidine to the epsilon-amino group of a critical lysine residue of the eIF-5A precursor protein to form the intermediate deoxyhypusine residue. This is the first step of the post-translational modification of that lysine into an unusual amino acid residue named hypusine. Hypusination is unique to mature eIF-5A factor and is essential for its function.</text>
</comment>
<protein>
    <recommendedName>
        <fullName evidence="6">Deoxyhypusine synthase</fullName>
        <ecNumber evidence="5">2.5.1.46</ecNumber>
    </recommendedName>
</protein>
<dbReference type="Gene3D" id="3.40.910.10">
    <property type="entry name" value="Deoxyhypusine synthase"/>
    <property type="match status" value="1"/>
</dbReference>
<organism evidence="11 12">
    <name type="scientific">Pavo cristatus</name>
    <name type="common">Indian peafowl</name>
    <name type="synonym">Blue peafowl</name>
    <dbReference type="NCBI Taxonomy" id="9049"/>
    <lineage>
        <taxon>Eukaryota</taxon>
        <taxon>Metazoa</taxon>
        <taxon>Chordata</taxon>
        <taxon>Craniata</taxon>
        <taxon>Vertebrata</taxon>
        <taxon>Euteleostomi</taxon>
        <taxon>Archelosauria</taxon>
        <taxon>Archosauria</taxon>
        <taxon>Dinosauria</taxon>
        <taxon>Saurischia</taxon>
        <taxon>Theropoda</taxon>
        <taxon>Coelurosauria</taxon>
        <taxon>Aves</taxon>
        <taxon>Neognathae</taxon>
        <taxon>Galloanserae</taxon>
        <taxon>Galliformes</taxon>
        <taxon>Phasianidae</taxon>
        <taxon>Phasianinae</taxon>
        <taxon>Pavo</taxon>
    </lineage>
</organism>
<evidence type="ECO:0000256" key="7">
    <source>
        <dbReference type="ARBA" id="ARBA00023027"/>
    </source>
</evidence>
<evidence type="ECO:0000256" key="9">
    <source>
        <dbReference type="ARBA" id="ARBA00056884"/>
    </source>
</evidence>